<evidence type="ECO:0000259" key="1">
    <source>
        <dbReference type="Pfam" id="PF01408"/>
    </source>
</evidence>
<accession>A0A5C5Z8N9</accession>
<feature type="domain" description="Gfo/Idh/MocA-like oxidoreductase N-terminal" evidence="1">
    <location>
        <begin position="54"/>
        <end position="171"/>
    </location>
</feature>
<keyword evidence="3" id="KW-0560">Oxidoreductase</keyword>
<dbReference type="InterPro" id="IPR043906">
    <property type="entry name" value="Gfo/Idh/MocA_OxRdtase_bact_C"/>
</dbReference>
<dbReference type="PANTHER" id="PTHR43818">
    <property type="entry name" value="BCDNA.GH03377"/>
    <property type="match status" value="1"/>
</dbReference>
<dbReference type="SUPFAM" id="SSF51735">
    <property type="entry name" value="NAD(P)-binding Rossmann-fold domains"/>
    <property type="match status" value="1"/>
</dbReference>
<feature type="domain" description="Gfo/Idh/MocA-like oxidoreductase bacterial type C-terminal" evidence="2">
    <location>
        <begin position="210"/>
        <end position="440"/>
    </location>
</feature>
<dbReference type="Pfam" id="PF19051">
    <property type="entry name" value="GFO_IDH_MocA_C2"/>
    <property type="match status" value="1"/>
</dbReference>
<dbReference type="InterPro" id="IPR006311">
    <property type="entry name" value="TAT_signal"/>
</dbReference>
<proteinExistence type="predicted"/>
<protein>
    <submittedName>
        <fullName evidence="3">1,5-anhydro-D-fructose reductase</fullName>
        <ecNumber evidence="3">1.1.1.292</ecNumber>
    </submittedName>
</protein>
<dbReference type="PANTHER" id="PTHR43818:SF5">
    <property type="entry name" value="OXIDOREDUCTASE FAMILY PROTEIN"/>
    <property type="match status" value="1"/>
</dbReference>
<dbReference type="AlphaFoldDB" id="A0A5C5Z8N9"/>
<dbReference type="Gene3D" id="3.40.50.720">
    <property type="entry name" value="NAD(P)-binding Rossmann-like Domain"/>
    <property type="match status" value="1"/>
</dbReference>
<dbReference type="InterPro" id="IPR000683">
    <property type="entry name" value="Gfo/Idh/MocA-like_OxRdtase_N"/>
</dbReference>
<evidence type="ECO:0000313" key="4">
    <source>
        <dbReference type="Proteomes" id="UP000315010"/>
    </source>
</evidence>
<keyword evidence="4" id="KW-1185">Reference proteome</keyword>
<dbReference type="EMBL" id="SJPJ01000001">
    <property type="protein sequence ID" value="TWT83456.1"/>
    <property type="molecule type" value="Genomic_DNA"/>
</dbReference>
<evidence type="ECO:0000313" key="3">
    <source>
        <dbReference type="EMBL" id="TWT83456.1"/>
    </source>
</evidence>
<dbReference type="InterPro" id="IPR050463">
    <property type="entry name" value="Gfo/Idh/MocA_oxidrdct_glycsds"/>
</dbReference>
<dbReference type="SUPFAM" id="SSF55347">
    <property type="entry name" value="Glyceraldehyde-3-phosphate dehydrogenase-like, C-terminal domain"/>
    <property type="match status" value="1"/>
</dbReference>
<dbReference type="OrthoDB" id="9788246at2"/>
<gene>
    <name evidence="3" type="primary">afr_5</name>
    <name evidence="3" type="ORF">CA13_49210</name>
</gene>
<dbReference type="GO" id="GO:0000166">
    <property type="term" value="F:nucleotide binding"/>
    <property type="evidence" value="ECO:0007669"/>
    <property type="project" value="InterPro"/>
</dbReference>
<name>A0A5C5Z8N9_9BACT</name>
<reference evidence="3 4" key="1">
    <citation type="submission" date="2019-02" db="EMBL/GenBank/DDBJ databases">
        <title>Deep-cultivation of Planctomycetes and their phenomic and genomic characterization uncovers novel biology.</title>
        <authorList>
            <person name="Wiegand S."/>
            <person name="Jogler M."/>
            <person name="Boedeker C."/>
            <person name="Pinto D."/>
            <person name="Vollmers J."/>
            <person name="Rivas-Marin E."/>
            <person name="Kohn T."/>
            <person name="Peeters S.H."/>
            <person name="Heuer A."/>
            <person name="Rast P."/>
            <person name="Oberbeckmann S."/>
            <person name="Bunk B."/>
            <person name="Jeske O."/>
            <person name="Meyerdierks A."/>
            <person name="Storesund J.E."/>
            <person name="Kallscheuer N."/>
            <person name="Luecker S."/>
            <person name="Lage O.M."/>
            <person name="Pohl T."/>
            <person name="Merkel B.J."/>
            <person name="Hornburger P."/>
            <person name="Mueller R.-W."/>
            <person name="Bruemmer F."/>
            <person name="Labrenz M."/>
            <person name="Spormann A.M."/>
            <person name="Op Den Camp H."/>
            <person name="Overmann J."/>
            <person name="Amann R."/>
            <person name="Jetten M.S.M."/>
            <person name="Mascher T."/>
            <person name="Medema M.H."/>
            <person name="Devos D.P."/>
            <person name="Kaster A.-K."/>
            <person name="Ovreas L."/>
            <person name="Rohde M."/>
            <person name="Galperin M.Y."/>
            <person name="Jogler C."/>
        </authorList>
    </citation>
    <scope>NUCLEOTIDE SEQUENCE [LARGE SCALE GENOMIC DNA]</scope>
    <source>
        <strain evidence="3 4">CA13</strain>
    </source>
</reference>
<sequence>MINRSQETKKPQITRRGFLRKTAAVSAASFAIPTIIPRSALAQGDRPGANDRIGVAGIGVGRQGSGIFRGAVKDPRTQVICVCDVNQPRGEGIAKSTGAKDVYQDYRRVLDRKDVDAITTATPEHWRANICISAALAGKHVYAEKPMTLTIPEGRLMVKAARRTGITFQVGSQQRSQRENFIGCEFIRNGGLGKIREVFAANYESPWLCDLPEEKVPDGLDWEMWCGPTKLVPYNKELYVPRGNPGWLSFRPYSGGEMTGWGTHGFDQIQWALGLDSTGPTEILVDGPALELPTYSKPESMDRGKKACREPRLGYRYANGITVRLDDKANRGGGIFVGEKGKMEIFRGALGSNPKEMAEELLKKHSRQNQNHVGNWIDCAISGERPIADVELGHRSASVCHLLNIGRLLGRNLKWDPDAEQFIDDAEANSMLTREIRKGYEWPEV</sequence>
<dbReference type="PROSITE" id="PS51318">
    <property type="entry name" value="TAT"/>
    <property type="match status" value="1"/>
</dbReference>
<dbReference type="Gene3D" id="3.30.360.10">
    <property type="entry name" value="Dihydrodipicolinate Reductase, domain 2"/>
    <property type="match status" value="1"/>
</dbReference>
<comment type="caution">
    <text evidence="3">The sequence shown here is derived from an EMBL/GenBank/DDBJ whole genome shotgun (WGS) entry which is preliminary data.</text>
</comment>
<dbReference type="InterPro" id="IPR036291">
    <property type="entry name" value="NAD(P)-bd_dom_sf"/>
</dbReference>
<dbReference type="RefSeq" id="WP_146400638.1">
    <property type="nucleotide sequence ID" value="NZ_SJPJ01000001.1"/>
</dbReference>
<evidence type="ECO:0000259" key="2">
    <source>
        <dbReference type="Pfam" id="PF19051"/>
    </source>
</evidence>
<dbReference type="EC" id="1.1.1.292" evidence="3"/>
<dbReference type="GO" id="GO:0033712">
    <property type="term" value="F:1,5-anhydro-D-fructose reductase (1,5-anhydro-D-mannitol-forming) activity"/>
    <property type="evidence" value="ECO:0007669"/>
    <property type="project" value="UniProtKB-EC"/>
</dbReference>
<dbReference type="Proteomes" id="UP000315010">
    <property type="component" value="Unassembled WGS sequence"/>
</dbReference>
<organism evidence="3 4">
    <name type="scientific">Novipirellula herctigrandis</name>
    <dbReference type="NCBI Taxonomy" id="2527986"/>
    <lineage>
        <taxon>Bacteria</taxon>
        <taxon>Pseudomonadati</taxon>
        <taxon>Planctomycetota</taxon>
        <taxon>Planctomycetia</taxon>
        <taxon>Pirellulales</taxon>
        <taxon>Pirellulaceae</taxon>
        <taxon>Novipirellula</taxon>
    </lineage>
</organism>
<dbReference type="Pfam" id="PF01408">
    <property type="entry name" value="GFO_IDH_MocA"/>
    <property type="match status" value="1"/>
</dbReference>